<evidence type="ECO:0000256" key="2">
    <source>
        <dbReference type="ARBA" id="ARBA00004141"/>
    </source>
</evidence>
<evidence type="ECO:0000256" key="9">
    <source>
        <dbReference type="ARBA" id="ARBA00023004"/>
    </source>
</evidence>
<dbReference type="Gene3D" id="1.20.120.1770">
    <property type="match status" value="1"/>
</dbReference>
<keyword evidence="10 14" id="KW-0472">Membrane</keyword>
<dbReference type="InterPro" id="IPR006593">
    <property type="entry name" value="Cyt_b561/ferric_Rdtase_TM"/>
</dbReference>
<dbReference type="EMBL" id="JBFOLK010000001">
    <property type="protein sequence ID" value="KAL2542054.1"/>
    <property type="molecule type" value="Genomic_DNA"/>
</dbReference>
<evidence type="ECO:0000313" key="17">
    <source>
        <dbReference type="Proteomes" id="UP001604336"/>
    </source>
</evidence>
<feature type="region of interest" description="Disordered" evidence="13">
    <location>
        <begin position="1"/>
        <end position="25"/>
    </location>
</feature>
<keyword evidence="6" id="KW-0479">Metal-binding</keyword>
<evidence type="ECO:0000256" key="3">
    <source>
        <dbReference type="ARBA" id="ARBA00022448"/>
    </source>
</evidence>
<proteinExistence type="predicted"/>
<evidence type="ECO:0000256" key="7">
    <source>
        <dbReference type="ARBA" id="ARBA00022982"/>
    </source>
</evidence>
<dbReference type="PANTHER" id="PTHR10106:SF22">
    <property type="entry name" value="TRANSMEMBRANE ASCORBATE FERRIREDUCTASE 1"/>
    <property type="match status" value="1"/>
</dbReference>
<dbReference type="GO" id="GO:0016020">
    <property type="term" value="C:membrane"/>
    <property type="evidence" value="ECO:0007669"/>
    <property type="project" value="UniProtKB-SubCell"/>
</dbReference>
<name>A0ABD1VXC5_9LAMI</name>
<evidence type="ECO:0000256" key="14">
    <source>
        <dbReference type="SAM" id="Phobius"/>
    </source>
</evidence>
<dbReference type="PROSITE" id="PS50939">
    <property type="entry name" value="CYTOCHROME_B561"/>
    <property type="match status" value="1"/>
</dbReference>
<dbReference type="CDD" id="cd08766">
    <property type="entry name" value="Cyt_b561_ACYB-1_like"/>
    <property type="match status" value="1"/>
</dbReference>
<dbReference type="SMART" id="SM00665">
    <property type="entry name" value="B561"/>
    <property type="match status" value="1"/>
</dbReference>
<feature type="domain" description="Cytochrome b561" evidence="15">
    <location>
        <begin position="42"/>
        <end position="245"/>
    </location>
</feature>
<sequence>MINHKKKSSGDDRDRDRDPEEETKERVKKMAIATKAMPFSFVAHFLGIVAAIMVLYWCISFRGGLAWEAPNKNLIFNIHPVLMLIGLVIIGGEAIMSYKCLPLKKPEKKLIHLVLHAIALILGIIGIYTAFKFHNESNIANLYSLHSWLGIGVIVLYGIQWIYGFLIFFYPGGTTTIRSESLPWHVLFGLLVYVLAVGTATLGYLEKLTFIENSGVAKYGSEAFLVNFTAIVTILFGVFVFLTILSQPPQEDEYSYSAI</sequence>
<keyword evidence="4" id="KW-0349">Heme</keyword>
<gene>
    <name evidence="16" type="ORF">Adt_03032</name>
</gene>
<feature type="transmembrane region" description="Helical" evidence="14">
    <location>
        <begin position="148"/>
        <end position="170"/>
    </location>
</feature>
<evidence type="ECO:0000256" key="10">
    <source>
        <dbReference type="ARBA" id="ARBA00023136"/>
    </source>
</evidence>
<dbReference type="InterPro" id="IPR043205">
    <property type="entry name" value="CYB561/CYBRD1-like"/>
</dbReference>
<reference evidence="17" key="1">
    <citation type="submission" date="2024-07" db="EMBL/GenBank/DDBJ databases">
        <title>Two chromosome-level genome assemblies of Korean endemic species Abeliophyllum distichum and Forsythia ovata (Oleaceae).</title>
        <authorList>
            <person name="Jang H."/>
        </authorList>
    </citation>
    <scope>NUCLEOTIDE SEQUENCE [LARGE SCALE GENOMIC DNA]</scope>
</reference>
<dbReference type="Pfam" id="PF03188">
    <property type="entry name" value="Cytochrom_B561"/>
    <property type="match status" value="1"/>
</dbReference>
<comment type="cofactor">
    <cofactor evidence="1">
        <name>heme b</name>
        <dbReference type="ChEBI" id="CHEBI:60344"/>
    </cofactor>
</comment>
<comment type="subcellular location">
    <subcellularLocation>
        <location evidence="2">Membrane</location>
        <topology evidence="2">Multi-pass membrane protein</topology>
    </subcellularLocation>
</comment>
<dbReference type="FunFam" id="1.20.120.1770:FF:000001">
    <property type="entry name" value="Cytochrome b reductase 1"/>
    <property type="match status" value="1"/>
</dbReference>
<evidence type="ECO:0000256" key="1">
    <source>
        <dbReference type="ARBA" id="ARBA00001970"/>
    </source>
</evidence>
<protein>
    <recommendedName>
        <fullName evidence="11">ascorbate ferrireductase (transmembrane)</fullName>
        <ecNumber evidence="11">7.2.1.3</ecNumber>
    </recommendedName>
</protein>
<feature type="transmembrane region" description="Helical" evidence="14">
    <location>
        <begin position="110"/>
        <end position="128"/>
    </location>
</feature>
<keyword evidence="7" id="KW-0249">Electron transport</keyword>
<evidence type="ECO:0000256" key="8">
    <source>
        <dbReference type="ARBA" id="ARBA00022989"/>
    </source>
</evidence>
<dbReference type="GO" id="GO:0140571">
    <property type="term" value="F:transmembrane ascorbate ferrireductase activity"/>
    <property type="evidence" value="ECO:0007669"/>
    <property type="project" value="UniProtKB-EC"/>
</dbReference>
<keyword evidence="9" id="KW-0408">Iron</keyword>
<evidence type="ECO:0000256" key="4">
    <source>
        <dbReference type="ARBA" id="ARBA00022617"/>
    </source>
</evidence>
<feature type="transmembrane region" description="Helical" evidence="14">
    <location>
        <begin position="77"/>
        <end position="98"/>
    </location>
</feature>
<dbReference type="GO" id="GO:0046872">
    <property type="term" value="F:metal ion binding"/>
    <property type="evidence" value="ECO:0007669"/>
    <property type="project" value="UniProtKB-KW"/>
</dbReference>
<keyword evidence="5 14" id="KW-0812">Transmembrane</keyword>
<feature type="transmembrane region" description="Helical" evidence="14">
    <location>
        <begin position="182"/>
        <end position="204"/>
    </location>
</feature>
<dbReference type="Proteomes" id="UP001604336">
    <property type="component" value="Unassembled WGS sequence"/>
</dbReference>
<comment type="catalytic activity">
    <reaction evidence="12">
        <text>Fe(3+)(out) + L-ascorbate(in) = monodehydro-L-ascorbate radical(in) + Fe(2+)(out) + H(+)</text>
        <dbReference type="Rhea" id="RHEA:30403"/>
        <dbReference type="ChEBI" id="CHEBI:15378"/>
        <dbReference type="ChEBI" id="CHEBI:29033"/>
        <dbReference type="ChEBI" id="CHEBI:29034"/>
        <dbReference type="ChEBI" id="CHEBI:38290"/>
        <dbReference type="ChEBI" id="CHEBI:59513"/>
        <dbReference type="EC" id="7.2.1.3"/>
    </reaction>
</comment>
<evidence type="ECO:0000256" key="13">
    <source>
        <dbReference type="SAM" id="MobiDB-lite"/>
    </source>
</evidence>
<keyword evidence="8 14" id="KW-1133">Transmembrane helix</keyword>
<feature type="transmembrane region" description="Helical" evidence="14">
    <location>
        <begin position="36"/>
        <end position="57"/>
    </location>
</feature>
<organism evidence="16 17">
    <name type="scientific">Abeliophyllum distichum</name>
    <dbReference type="NCBI Taxonomy" id="126358"/>
    <lineage>
        <taxon>Eukaryota</taxon>
        <taxon>Viridiplantae</taxon>
        <taxon>Streptophyta</taxon>
        <taxon>Embryophyta</taxon>
        <taxon>Tracheophyta</taxon>
        <taxon>Spermatophyta</taxon>
        <taxon>Magnoliopsida</taxon>
        <taxon>eudicotyledons</taxon>
        <taxon>Gunneridae</taxon>
        <taxon>Pentapetalae</taxon>
        <taxon>asterids</taxon>
        <taxon>lamiids</taxon>
        <taxon>Lamiales</taxon>
        <taxon>Oleaceae</taxon>
        <taxon>Forsythieae</taxon>
        <taxon>Abeliophyllum</taxon>
    </lineage>
</organism>
<evidence type="ECO:0000313" key="16">
    <source>
        <dbReference type="EMBL" id="KAL2542054.1"/>
    </source>
</evidence>
<keyword evidence="3" id="KW-0813">Transport</keyword>
<dbReference type="EC" id="7.2.1.3" evidence="11"/>
<comment type="caution">
    <text evidence="16">The sequence shown here is derived from an EMBL/GenBank/DDBJ whole genome shotgun (WGS) entry which is preliminary data.</text>
</comment>
<dbReference type="PANTHER" id="PTHR10106">
    <property type="entry name" value="CYTOCHROME B561-RELATED"/>
    <property type="match status" value="1"/>
</dbReference>
<dbReference type="AlphaFoldDB" id="A0ABD1VXC5"/>
<evidence type="ECO:0000256" key="11">
    <source>
        <dbReference type="ARBA" id="ARBA00024225"/>
    </source>
</evidence>
<accession>A0ABD1VXC5</accession>
<feature type="compositionally biased region" description="Basic and acidic residues" evidence="13">
    <location>
        <begin position="8"/>
        <end position="18"/>
    </location>
</feature>
<evidence type="ECO:0000259" key="15">
    <source>
        <dbReference type="PROSITE" id="PS50939"/>
    </source>
</evidence>
<feature type="transmembrane region" description="Helical" evidence="14">
    <location>
        <begin position="224"/>
        <end position="245"/>
    </location>
</feature>
<evidence type="ECO:0000256" key="5">
    <source>
        <dbReference type="ARBA" id="ARBA00022692"/>
    </source>
</evidence>
<keyword evidence="17" id="KW-1185">Reference proteome</keyword>
<evidence type="ECO:0000256" key="6">
    <source>
        <dbReference type="ARBA" id="ARBA00022723"/>
    </source>
</evidence>
<evidence type="ECO:0000256" key="12">
    <source>
        <dbReference type="ARBA" id="ARBA00051575"/>
    </source>
</evidence>